<evidence type="ECO:0000313" key="15">
    <source>
        <dbReference type="Ensembl" id="ENSLAFP00000005432.2"/>
    </source>
</evidence>
<dbReference type="HOGENOM" id="CLU_2518273_0_0_1"/>
<dbReference type="Gene3D" id="1.10.150.510">
    <property type="entry name" value="Receptor activity modifying family"/>
    <property type="match status" value="1"/>
</dbReference>
<dbReference type="InterPro" id="IPR038126">
    <property type="entry name" value="RAMP_sf"/>
</dbReference>
<sequence>WGSSFCRNYGELTDCTRQVAQRLRCFWPNPEVDRFFVAVHQHYFRSCSSSGLAARDPPGNILCPFVLLPIMVTLFVTLMVLWQS</sequence>
<dbReference type="GO" id="GO:0072659">
    <property type="term" value="P:protein localization to plasma membrane"/>
    <property type="evidence" value="ECO:0007669"/>
    <property type="project" value="TreeGrafter"/>
</dbReference>
<dbReference type="GO" id="GO:0006886">
    <property type="term" value="P:intracellular protein transport"/>
    <property type="evidence" value="ECO:0007669"/>
    <property type="project" value="InterPro"/>
</dbReference>
<evidence type="ECO:0000256" key="10">
    <source>
        <dbReference type="ARBA" id="ARBA00023170"/>
    </source>
</evidence>
<evidence type="ECO:0000256" key="13">
    <source>
        <dbReference type="ARBA" id="ARBA00049674"/>
    </source>
</evidence>
<reference evidence="15 16" key="1">
    <citation type="submission" date="2009-06" db="EMBL/GenBank/DDBJ databases">
        <title>The Genome Sequence of Loxodonta africana (African elephant).</title>
        <authorList>
            <person name="Di Palma F."/>
            <person name="Heiman D."/>
            <person name="Young S."/>
            <person name="Johnson J."/>
            <person name="Lander E.S."/>
            <person name="Lindblad-Toh K."/>
        </authorList>
    </citation>
    <scope>NUCLEOTIDE SEQUENCE [LARGE SCALE GENOMIC DNA]</scope>
    <source>
        <strain evidence="15 16">Isolate ISIS603380</strain>
    </source>
</reference>
<name>G3SY87_LOXAF</name>
<dbReference type="GO" id="GO:0007186">
    <property type="term" value="P:G protein-coupled receptor signaling pathway"/>
    <property type="evidence" value="ECO:0007669"/>
    <property type="project" value="TreeGrafter"/>
</dbReference>
<dbReference type="AlphaFoldDB" id="G3SY87"/>
<evidence type="ECO:0000256" key="5">
    <source>
        <dbReference type="ARBA" id="ARBA00022692"/>
    </source>
</evidence>
<evidence type="ECO:0000256" key="4">
    <source>
        <dbReference type="ARBA" id="ARBA00022475"/>
    </source>
</evidence>
<dbReference type="GO" id="GO:0005886">
    <property type="term" value="C:plasma membrane"/>
    <property type="evidence" value="ECO:0007669"/>
    <property type="project" value="UniProtKB-SubCell"/>
</dbReference>
<dbReference type="OMA" id="HKEYFAN"/>
<organism evidence="15 16">
    <name type="scientific">Loxodonta africana</name>
    <name type="common">African elephant</name>
    <dbReference type="NCBI Taxonomy" id="9785"/>
    <lineage>
        <taxon>Eukaryota</taxon>
        <taxon>Metazoa</taxon>
        <taxon>Chordata</taxon>
        <taxon>Craniata</taxon>
        <taxon>Vertebrata</taxon>
        <taxon>Euteleostomi</taxon>
        <taxon>Mammalia</taxon>
        <taxon>Eutheria</taxon>
        <taxon>Afrotheria</taxon>
        <taxon>Proboscidea</taxon>
        <taxon>Elephantidae</taxon>
        <taxon>Loxodonta</taxon>
    </lineage>
</organism>
<dbReference type="InterPro" id="IPR006985">
    <property type="entry name" value="RAMP"/>
</dbReference>
<comment type="subunit">
    <text evidence="13">Heterodimer of CALCRL and RAMP1; the interaction induces allosteric modulation of CALCRL function and CGRP1/CALCA and CGRP2/CALCB ligand specificity. Heterodimer of CALCR and RAMP1; interaction forms the AMYR1 receptor complex for amylin/IAPP and CGRP1/CALCA ligands.</text>
</comment>
<keyword evidence="16" id="KW-1185">Reference proteome</keyword>
<dbReference type="Pfam" id="PF04901">
    <property type="entry name" value="RAMP"/>
    <property type="match status" value="1"/>
</dbReference>
<feature type="transmembrane region" description="Helical" evidence="14">
    <location>
        <begin position="61"/>
        <end position="82"/>
    </location>
</feature>
<comment type="subcellular location">
    <subcellularLocation>
        <location evidence="1">Cell membrane</location>
        <topology evidence="1">Single-pass type I membrane protein</topology>
    </subcellularLocation>
</comment>
<dbReference type="Proteomes" id="UP000007646">
    <property type="component" value="Unassembled WGS sequence"/>
</dbReference>
<dbReference type="eggNOG" id="ENOG502S0TC">
    <property type="taxonomic scope" value="Eukaryota"/>
</dbReference>
<dbReference type="GO" id="GO:0008277">
    <property type="term" value="P:regulation of G protein-coupled receptor signaling pathway"/>
    <property type="evidence" value="ECO:0007669"/>
    <property type="project" value="InterPro"/>
</dbReference>
<protein>
    <recommendedName>
        <fullName evidence="11">Receptor activity-modifying protein 1</fullName>
    </recommendedName>
</protein>
<keyword evidence="4" id="KW-1003">Cell membrane</keyword>
<evidence type="ECO:0000256" key="9">
    <source>
        <dbReference type="ARBA" id="ARBA00023157"/>
    </source>
</evidence>
<evidence type="ECO:0000256" key="8">
    <source>
        <dbReference type="ARBA" id="ARBA00023136"/>
    </source>
</evidence>
<evidence type="ECO:0000313" key="16">
    <source>
        <dbReference type="Proteomes" id="UP000007646"/>
    </source>
</evidence>
<keyword evidence="10" id="KW-0675">Receptor</keyword>
<keyword evidence="3" id="KW-0813">Transport</keyword>
<dbReference type="PANTHER" id="PTHR14076">
    <property type="entry name" value="RECEPTOR ACTIVITY MODIFYING PROTEIN RAMP"/>
    <property type="match status" value="1"/>
</dbReference>
<dbReference type="GO" id="GO:0015026">
    <property type="term" value="F:coreceptor activity"/>
    <property type="evidence" value="ECO:0007669"/>
    <property type="project" value="InterPro"/>
</dbReference>
<keyword evidence="9" id="KW-1015">Disulfide bond</keyword>
<keyword evidence="8 14" id="KW-0472">Membrane</keyword>
<keyword evidence="5 14" id="KW-0812">Transmembrane</keyword>
<evidence type="ECO:0000256" key="14">
    <source>
        <dbReference type="SAM" id="Phobius"/>
    </source>
</evidence>
<dbReference type="STRING" id="9785.ENSLAFP00000005432"/>
<evidence type="ECO:0000256" key="3">
    <source>
        <dbReference type="ARBA" id="ARBA00022448"/>
    </source>
</evidence>
<dbReference type="FunCoup" id="G3SY87">
    <property type="interactions" value="27"/>
</dbReference>
<dbReference type="InParanoid" id="G3SY87"/>
<keyword evidence="7 14" id="KW-1133">Transmembrane helix</keyword>
<evidence type="ECO:0000256" key="11">
    <source>
        <dbReference type="ARBA" id="ARBA00041071"/>
    </source>
</evidence>
<evidence type="ECO:0000256" key="12">
    <source>
        <dbReference type="ARBA" id="ARBA00049570"/>
    </source>
</evidence>
<dbReference type="GO" id="GO:0031623">
    <property type="term" value="P:receptor internalization"/>
    <property type="evidence" value="ECO:0007669"/>
    <property type="project" value="TreeGrafter"/>
</dbReference>
<dbReference type="GO" id="GO:0043235">
    <property type="term" value="C:receptor complex"/>
    <property type="evidence" value="ECO:0007669"/>
    <property type="project" value="TreeGrafter"/>
</dbReference>
<evidence type="ECO:0000256" key="2">
    <source>
        <dbReference type="ARBA" id="ARBA00007087"/>
    </source>
</evidence>
<reference evidence="15" key="2">
    <citation type="submission" date="2025-08" db="UniProtKB">
        <authorList>
            <consortium name="Ensembl"/>
        </authorList>
    </citation>
    <scope>IDENTIFICATION</scope>
    <source>
        <strain evidence="15">Isolate ISIS603380</strain>
    </source>
</reference>
<comment type="similarity">
    <text evidence="2">Belongs to the RAMP family.</text>
</comment>
<comment type="function">
    <text evidence="12">Accessory protein that interacts with and modulates the function of G-protein coupled receptors including calcitonin gene-related peptide type 1 receptor (CALCRL) and calcitonin receptor (CALCR). Required for the transport of CALCRL to the plasma membrane. Together with CALCRL, form the receptor complex for the calcitonin gene-related peptides CGRP1/CALCA and CGRP2/CALCB. Together with CALCR, form the AMYR1 receptor complex for amylin/IAPP and CGRP1/CALCA.</text>
</comment>
<keyword evidence="6" id="KW-0732">Signal</keyword>
<proteinExistence type="inferred from homology"/>
<reference evidence="15" key="3">
    <citation type="submission" date="2025-09" db="UniProtKB">
        <authorList>
            <consortium name="Ensembl"/>
        </authorList>
    </citation>
    <scope>IDENTIFICATION</scope>
    <source>
        <strain evidence="15">Isolate ISIS603380</strain>
    </source>
</reference>
<dbReference type="PANTHER" id="PTHR14076:SF3">
    <property type="entry name" value="RECEPTOR ACTIVITY-MODIFYING PROTEIN 1"/>
    <property type="match status" value="1"/>
</dbReference>
<dbReference type="GO" id="GO:0006816">
    <property type="term" value="P:calcium ion transport"/>
    <property type="evidence" value="ECO:0007669"/>
    <property type="project" value="TreeGrafter"/>
</dbReference>
<evidence type="ECO:0000256" key="7">
    <source>
        <dbReference type="ARBA" id="ARBA00022989"/>
    </source>
</evidence>
<accession>G3SY87</accession>
<dbReference type="GeneTree" id="ENSGT00940000159224"/>
<evidence type="ECO:0000256" key="1">
    <source>
        <dbReference type="ARBA" id="ARBA00004251"/>
    </source>
</evidence>
<dbReference type="GO" id="GO:0009986">
    <property type="term" value="C:cell surface"/>
    <property type="evidence" value="ECO:0007669"/>
    <property type="project" value="TreeGrafter"/>
</dbReference>
<dbReference type="GO" id="GO:0032870">
    <property type="term" value="P:cellular response to hormone stimulus"/>
    <property type="evidence" value="ECO:0007669"/>
    <property type="project" value="TreeGrafter"/>
</dbReference>
<evidence type="ECO:0000256" key="6">
    <source>
        <dbReference type="ARBA" id="ARBA00022729"/>
    </source>
</evidence>
<dbReference type="Ensembl" id="ENSLAFT00000006470.2">
    <property type="protein sequence ID" value="ENSLAFP00000005432.2"/>
    <property type="gene ID" value="ENSLAFG00000006470.2"/>
</dbReference>